<dbReference type="InterPro" id="IPR011009">
    <property type="entry name" value="Kinase-like_dom_sf"/>
</dbReference>
<dbReference type="STRING" id="400727.A0A2T7PFU3"/>
<dbReference type="Pfam" id="PF00069">
    <property type="entry name" value="Pkinase"/>
    <property type="match status" value="1"/>
</dbReference>
<dbReference type="EMBL" id="PZQS01000004">
    <property type="protein sequence ID" value="PVD32271.1"/>
    <property type="molecule type" value="Genomic_DNA"/>
</dbReference>
<dbReference type="Proteomes" id="UP000245119">
    <property type="component" value="Linkage Group LG4"/>
</dbReference>
<dbReference type="GO" id="GO:0035556">
    <property type="term" value="P:intracellular signal transduction"/>
    <property type="evidence" value="ECO:0007669"/>
    <property type="project" value="TreeGrafter"/>
</dbReference>
<dbReference type="Gene3D" id="1.10.510.10">
    <property type="entry name" value="Transferase(Phosphotransferase) domain 1"/>
    <property type="match status" value="1"/>
</dbReference>
<gene>
    <name evidence="4" type="ORF">C0Q70_07704</name>
</gene>
<sequence>MVAGVSYLHSQNIIHRDIKDENVIIDEMFRIKLIDFGAAAYMAPGKVFGTFCGTIEYCSPEVLMGNKYRGPELEVWSLGITLYTLVFGENPFFDVEETLQGILKPPSRVSRALMFLITWVLHPDPLCRATINDIERNAWVNQPVNPDSYRWEQVLPNTEFNGNTACDNREDSMGPCSNHSSCSQTPGRGSHSRIHEVATSFERLVKIHGCDPGC</sequence>
<evidence type="ECO:0000313" key="4">
    <source>
        <dbReference type="EMBL" id="PVD32271.1"/>
    </source>
</evidence>
<evidence type="ECO:0000256" key="2">
    <source>
        <dbReference type="ARBA" id="ARBA00022840"/>
    </source>
</evidence>
<keyword evidence="1" id="KW-0547">Nucleotide-binding</keyword>
<dbReference type="GO" id="GO:0045719">
    <property type="term" value="P:negative regulation of glycogen biosynthetic process"/>
    <property type="evidence" value="ECO:0007669"/>
    <property type="project" value="TreeGrafter"/>
</dbReference>
<dbReference type="GO" id="GO:0005634">
    <property type="term" value="C:nucleus"/>
    <property type="evidence" value="ECO:0007669"/>
    <property type="project" value="TreeGrafter"/>
</dbReference>
<dbReference type="PROSITE" id="PS50011">
    <property type="entry name" value="PROTEIN_KINASE_DOM"/>
    <property type="match status" value="1"/>
</dbReference>
<dbReference type="SMART" id="SM00220">
    <property type="entry name" value="S_TKc"/>
    <property type="match status" value="1"/>
</dbReference>
<dbReference type="GO" id="GO:0005829">
    <property type="term" value="C:cytosol"/>
    <property type="evidence" value="ECO:0007669"/>
    <property type="project" value="TreeGrafter"/>
</dbReference>
<dbReference type="InterPro" id="IPR008271">
    <property type="entry name" value="Ser/Thr_kinase_AS"/>
</dbReference>
<organism evidence="4 5">
    <name type="scientific">Pomacea canaliculata</name>
    <name type="common">Golden apple snail</name>
    <dbReference type="NCBI Taxonomy" id="400727"/>
    <lineage>
        <taxon>Eukaryota</taxon>
        <taxon>Metazoa</taxon>
        <taxon>Spiralia</taxon>
        <taxon>Lophotrochozoa</taxon>
        <taxon>Mollusca</taxon>
        <taxon>Gastropoda</taxon>
        <taxon>Caenogastropoda</taxon>
        <taxon>Architaenioglossa</taxon>
        <taxon>Ampullarioidea</taxon>
        <taxon>Ampullariidae</taxon>
        <taxon>Pomacea</taxon>
    </lineage>
</organism>
<dbReference type="GO" id="GO:0004674">
    <property type="term" value="F:protein serine/threonine kinase activity"/>
    <property type="evidence" value="ECO:0007669"/>
    <property type="project" value="TreeGrafter"/>
</dbReference>
<protein>
    <recommendedName>
        <fullName evidence="3">Protein kinase domain-containing protein</fullName>
    </recommendedName>
</protein>
<evidence type="ECO:0000259" key="3">
    <source>
        <dbReference type="PROSITE" id="PS50011"/>
    </source>
</evidence>
<name>A0A2T7PFU3_POMCA</name>
<keyword evidence="5" id="KW-1185">Reference proteome</keyword>
<dbReference type="GO" id="GO:0005524">
    <property type="term" value="F:ATP binding"/>
    <property type="evidence" value="ECO:0007669"/>
    <property type="project" value="UniProtKB-KW"/>
</dbReference>
<comment type="caution">
    <text evidence="4">The sequence shown here is derived from an EMBL/GenBank/DDBJ whole genome shotgun (WGS) entry which is preliminary data.</text>
</comment>
<dbReference type="PANTHER" id="PTHR24346:SF51">
    <property type="entry name" value="PAS DOMAIN-CONTAINING SERINE_THREONINE-PROTEIN KINASE"/>
    <property type="match status" value="1"/>
</dbReference>
<dbReference type="FunFam" id="1.10.510.10:FF:000351">
    <property type="entry name" value="PAS domain-containing serine/threonine-protein kinase"/>
    <property type="match status" value="1"/>
</dbReference>
<dbReference type="SUPFAM" id="SSF56112">
    <property type="entry name" value="Protein kinase-like (PK-like)"/>
    <property type="match status" value="1"/>
</dbReference>
<keyword evidence="2" id="KW-0067">ATP-binding</keyword>
<proteinExistence type="predicted"/>
<dbReference type="PROSITE" id="PS00108">
    <property type="entry name" value="PROTEIN_KINASE_ST"/>
    <property type="match status" value="1"/>
</dbReference>
<dbReference type="AlphaFoldDB" id="A0A2T7PFU3"/>
<accession>A0A2T7PFU3</accession>
<evidence type="ECO:0000256" key="1">
    <source>
        <dbReference type="ARBA" id="ARBA00022741"/>
    </source>
</evidence>
<dbReference type="PANTHER" id="PTHR24346">
    <property type="entry name" value="MAP/MICROTUBULE AFFINITY-REGULATING KINASE"/>
    <property type="match status" value="1"/>
</dbReference>
<evidence type="ECO:0000313" key="5">
    <source>
        <dbReference type="Proteomes" id="UP000245119"/>
    </source>
</evidence>
<dbReference type="OrthoDB" id="10252171at2759"/>
<feature type="domain" description="Protein kinase" evidence="3">
    <location>
        <begin position="1"/>
        <end position="140"/>
    </location>
</feature>
<reference evidence="4 5" key="1">
    <citation type="submission" date="2018-04" db="EMBL/GenBank/DDBJ databases">
        <title>The genome of golden apple snail Pomacea canaliculata provides insight into stress tolerance and invasive adaptation.</title>
        <authorList>
            <person name="Liu C."/>
            <person name="Liu B."/>
            <person name="Ren Y."/>
            <person name="Zhang Y."/>
            <person name="Wang H."/>
            <person name="Li S."/>
            <person name="Jiang F."/>
            <person name="Yin L."/>
            <person name="Zhang G."/>
            <person name="Qian W."/>
            <person name="Fan W."/>
        </authorList>
    </citation>
    <scope>NUCLEOTIDE SEQUENCE [LARGE SCALE GENOMIC DNA]</scope>
    <source>
        <strain evidence="4">SZHN2017</strain>
        <tissue evidence="4">Muscle</tissue>
    </source>
</reference>
<dbReference type="InterPro" id="IPR000719">
    <property type="entry name" value="Prot_kinase_dom"/>
</dbReference>